<gene>
    <name evidence="2" type="ORF">M422DRAFT_782440</name>
</gene>
<feature type="region of interest" description="Disordered" evidence="1">
    <location>
        <begin position="109"/>
        <end position="130"/>
    </location>
</feature>
<dbReference type="PANTHER" id="PTHR28027">
    <property type="entry name" value="TRANSCRIPTIONAL REGULATOR MIT1"/>
    <property type="match status" value="1"/>
</dbReference>
<dbReference type="Pfam" id="PF09729">
    <property type="entry name" value="Gti1_Pac2"/>
    <property type="match status" value="1"/>
</dbReference>
<dbReference type="PANTHER" id="PTHR28027:SF1">
    <property type="entry name" value="CAMP INDEPENDENT REGULATORY PROTEIN (AFU_ORTHOLOGUE AFUA_3G09640)"/>
    <property type="match status" value="1"/>
</dbReference>
<dbReference type="EMBL" id="KN837185">
    <property type="protein sequence ID" value="KIJ35757.1"/>
    <property type="molecule type" value="Genomic_DNA"/>
</dbReference>
<accession>A0A0C9V272</accession>
<evidence type="ECO:0000256" key="1">
    <source>
        <dbReference type="SAM" id="MobiDB-lite"/>
    </source>
</evidence>
<reference evidence="2 3" key="1">
    <citation type="submission" date="2014-06" db="EMBL/GenBank/DDBJ databases">
        <title>Evolutionary Origins and Diversification of the Mycorrhizal Mutualists.</title>
        <authorList>
            <consortium name="DOE Joint Genome Institute"/>
            <consortium name="Mycorrhizal Genomics Consortium"/>
            <person name="Kohler A."/>
            <person name="Kuo A."/>
            <person name="Nagy L.G."/>
            <person name="Floudas D."/>
            <person name="Copeland A."/>
            <person name="Barry K.W."/>
            <person name="Cichocki N."/>
            <person name="Veneault-Fourrey C."/>
            <person name="LaButti K."/>
            <person name="Lindquist E.A."/>
            <person name="Lipzen A."/>
            <person name="Lundell T."/>
            <person name="Morin E."/>
            <person name="Murat C."/>
            <person name="Riley R."/>
            <person name="Ohm R."/>
            <person name="Sun H."/>
            <person name="Tunlid A."/>
            <person name="Henrissat B."/>
            <person name="Grigoriev I.V."/>
            <person name="Hibbett D.S."/>
            <person name="Martin F."/>
        </authorList>
    </citation>
    <scope>NUCLEOTIDE SEQUENCE [LARGE SCALE GENOMIC DNA]</scope>
    <source>
        <strain evidence="2 3">SS14</strain>
    </source>
</reference>
<keyword evidence="3" id="KW-1185">Reference proteome</keyword>
<organism evidence="2 3">
    <name type="scientific">Sphaerobolus stellatus (strain SS14)</name>
    <dbReference type="NCBI Taxonomy" id="990650"/>
    <lineage>
        <taxon>Eukaryota</taxon>
        <taxon>Fungi</taxon>
        <taxon>Dikarya</taxon>
        <taxon>Basidiomycota</taxon>
        <taxon>Agaricomycotina</taxon>
        <taxon>Agaricomycetes</taxon>
        <taxon>Phallomycetidae</taxon>
        <taxon>Geastrales</taxon>
        <taxon>Sphaerobolaceae</taxon>
        <taxon>Sphaerobolus</taxon>
    </lineage>
</organism>
<evidence type="ECO:0000313" key="3">
    <source>
        <dbReference type="Proteomes" id="UP000054279"/>
    </source>
</evidence>
<evidence type="ECO:0008006" key="4">
    <source>
        <dbReference type="Google" id="ProtNLM"/>
    </source>
</evidence>
<dbReference type="InterPro" id="IPR018608">
    <property type="entry name" value="Gti1/Pac2"/>
</dbReference>
<dbReference type="GO" id="GO:0003677">
    <property type="term" value="F:DNA binding"/>
    <property type="evidence" value="ECO:0007669"/>
    <property type="project" value="TreeGrafter"/>
</dbReference>
<feature type="non-terminal residue" evidence="2">
    <location>
        <position position="1"/>
    </location>
</feature>
<dbReference type="Proteomes" id="UP000054279">
    <property type="component" value="Unassembled WGS sequence"/>
</dbReference>
<evidence type="ECO:0000313" key="2">
    <source>
        <dbReference type="EMBL" id="KIJ35757.1"/>
    </source>
</evidence>
<protein>
    <recommendedName>
        <fullName evidence="4">cAMP-independent regulatory protein pac2</fullName>
    </recommendedName>
</protein>
<proteinExistence type="predicted"/>
<sequence>MFFSPIQDLQRPTHPRLCIRDARDAEIVLEAVKYGVLQRVQRRLNEGERSMFIRSGAIFVWEESDDENGIKRWTDGRTWTQSRAKEPFLFYEERIAEGTQTKVAGSYRFVDSSTQSPSRPKATVYSPRTPGNPSALVKQAYSAWIIDPKTLTKKKWHITAYFTRAELADLPS</sequence>
<dbReference type="AlphaFoldDB" id="A0A0C9V272"/>
<dbReference type="HOGENOM" id="CLU_028895_2_2_1"/>
<dbReference type="OrthoDB" id="5572844at2759"/>
<name>A0A0C9V272_SPHS4</name>